<protein>
    <submittedName>
        <fullName evidence="1">Uncharacterized protein</fullName>
    </submittedName>
</protein>
<evidence type="ECO:0000313" key="1">
    <source>
        <dbReference type="EMBL" id="SMP55238.1"/>
    </source>
</evidence>
<dbReference type="Proteomes" id="UP001158066">
    <property type="component" value="Unassembled WGS sequence"/>
</dbReference>
<proteinExistence type="predicted"/>
<dbReference type="InterPro" id="IPR036782">
    <property type="entry name" value="NE0471-like_N"/>
</dbReference>
<dbReference type="EMBL" id="FXUF01000005">
    <property type="protein sequence ID" value="SMP55238.1"/>
    <property type="molecule type" value="Genomic_DNA"/>
</dbReference>
<dbReference type="SUPFAM" id="SSF143880">
    <property type="entry name" value="NE0471 N-terminal domain-like"/>
    <property type="match status" value="1"/>
</dbReference>
<evidence type="ECO:0000313" key="2">
    <source>
        <dbReference type="Proteomes" id="UP001158066"/>
    </source>
</evidence>
<dbReference type="RefSeq" id="WP_283409141.1">
    <property type="nucleotide sequence ID" value="NZ_FXUF01000005.1"/>
</dbReference>
<dbReference type="AlphaFoldDB" id="A0AA45WVY8"/>
<sequence>MEVLSVHTFFQSVTPKHDYTLSIILENGKEIEYSMEQLLNQLRFSSLKDMDVWMQLDVFPTHLEWNKGVYLVTLNIEEIIPDYTRS</sequence>
<keyword evidence="2" id="KW-1185">Reference proteome</keyword>
<name>A0AA45WVY8_9CLOT</name>
<dbReference type="Gene3D" id="3.30.2020.10">
    <property type="entry name" value="NE0471-like N-terminal domain"/>
    <property type="match status" value="1"/>
</dbReference>
<comment type="caution">
    <text evidence="1">The sequence shown here is derived from an EMBL/GenBank/DDBJ whole genome shotgun (WGS) entry which is preliminary data.</text>
</comment>
<accession>A0AA45WVY8</accession>
<gene>
    <name evidence="1" type="ORF">SAMN06296020_105226</name>
</gene>
<reference evidence="1" key="1">
    <citation type="submission" date="2017-05" db="EMBL/GenBank/DDBJ databases">
        <authorList>
            <person name="Varghese N."/>
            <person name="Submissions S."/>
        </authorList>
    </citation>
    <scope>NUCLEOTIDE SEQUENCE</scope>
    <source>
        <strain evidence="1">Su22</strain>
    </source>
</reference>
<organism evidence="1 2">
    <name type="scientific">Anoxynatronum buryatiense</name>
    <dbReference type="NCBI Taxonomy" id="489973"/>
    <lineage>
        <taxon>Bacteria</taxon>
        <taxon>Bacillati</taxon>
        <taxon>Bacillota</taxon>
        <taxon>Clostridia</taxon>
        <taxon>Eubacteriales</taxon>
        <taxon>Clostridiaceae</taxon>
        <taxon>Anoxynatronum</taxon>
    </lineage>
</organism>